<protein>
    <submittedName>
        <fullName evidence="3">DUF1570 domain-containing protein</fullName>
    </submittedName>
</protein>
<keyword evidence="2" id="KW-0732">Signal</keyword>
<keyword evidence="4" id="KW-1185">Reference proteome</keyword>
<dbReference type="SUPFAM" id="SSF48452">
    <property type="entry name" value="TPR-like"/>
    <property type="match status" value="1"/>
</dbReference>
<sequence>MVRWKKWGLLAGALCGAQPASAEWVEASSDHFLVYGDLKPAEASEFAEQLERVDKLLRAVTNTPDSAAERANKVTVYFVSDLGTVERLAGRDDVAGFYKPGAQGALAVTPRSMGTVSEYMRPQQVLFHEYFHAILLGGAKVAYPLWVSEGLAEFFGTVEPRPDGSLLLGGLPQSRGFALAEQNQMSAEELLTADKRRLGGTDQDHLYARGWAMVHMLMLNKARAGQLDTYMRLIGDGAPSLDAGKRAFGDLGKLDSDLRVHLRSRKFPSIAVPAAKVSGGKATVRTLSACQAKIMPVRVRSAVGVNEQTAAKVAQQARTAAAGCENDGFVQRALAETEYDAKNNAAAAAAAERALALDPNNMMALVYRGRVYARAGDWANARKFFVRANRVNPDYALPLVLYHDSFTAAGQTPSKAAQDGLLRALVLVPQDEAVRTRVIVAAIRQGDMATARSALVTLAAAPHAKPDAPAAKILGMIDQNQDKATILAAIDKTNWKDAIAF</sequence>
<dbReference type="Proteomes" id="UP001526246">
    <property type="component" value="Unassembled WGS sequence"/>
</dbReference>
<dbReference type="InterPro" id="IPR011990">
    <property type="entry name" value="TPR-like_helical_dom_sf"/>
</dbReference>
<keyword evidence="1" id="KW-0802">TPR repeat</keyword>
<dbReference type="InterPro" id="IPR019734">
    <property type="entry name" value="TPR_rpt"/>
</dbReference>
<dbReference type="SMART" id="SM00028">
    <property type="entry name" value="TPR"/>
    <property type="match status" value="2"/>
</dbReference>
<feature type="repeat" description="TPR" evidence="1">
    <location>
        <begin position="362"/>
        <end position="395"/>
    </location>
</feature>
<gene>
    <name evidence="3" type="ORF">OMW55_13600</name>
</gene>
<name>A0ABT3JIE7_9SPHN</name>
<organism evidence="3 4">
    <name type="scientific">Sphingomonas arvum</name>
    <dbReference type="NCBI Taxonomy" id="2992113"/>
    <lineage>
        <taxon>Bacteria</taxon>
        <taxon>Pseudomonadati</taxon>
        <taxon>Pseudomonadota</taxon>
        <taxon>Alphaproteobacteria</taxon>
        <taxon>Sphingomonadales</taxon>
        <taxon>Sphingomonadaceae</taxon>
        <taxon>Sphingomonas</taxon>
    </lineage>
</organism>
<evidence type="ECO:0000256" key="1">
    <source>
        <dbReference type="PROSITE-ProRule" id="PRU00339"/>
    </source>
</evidence>
<evidence type="ECO:0000313" key="4">
    <source>
        <dbReference type="Proteomes" id="UP001526246"/>
    </source>
</evidence>
<dbReference type="Gene3D" id="1.25.40.10">
    <property type="entry name" value="Tetratricopeptide repeat domain"/>
    <property type="match status" value="1"/>
</dbReference>
<feature type="chain" id="PRO_5045524938" evidence="2">
    <location>
        <begin position="23"/>
        <end position="501"/>
    </location>
</feature>
<accession>A0ABT3JIE7</accession>
<evidence type="ECO:0000256" key="2">
    <source>
        <dbReference type="SAM" id="SignalP"/>
    </source>
</evidence>
<feature type="signal peptide" evidence="2">
    <location>
        <begin position="1"/>
        <end position="22"/>
    </location>
</feature>
<dbReference type="PROSITE" id="PS50005">
    <property type="entry name" value="TPR"/>
    <property type="match status" value="1"/>
</dbReference>
<dbReference type="RefSeq" id="WP_264883906.1">
    <property type="nucleotide sequence ID" value="NZ_JAPDOB010000002.1"/>
</dbReference>
<dbReference type="EMBL" id="JAPDOB010000002">
    <property type="protein sequence ID" value="MCW3798845.1"/>
    <property type="molecule type" value="Genomic_DNA"/>
</dbReference>
<evidence type="ECO:0000313" key="3">
    <source>
        <dbReference type="EMBL" id="MCW3798845.1"/>
    </source>
</evidence>
<proteinExistence type="predicted"/>
<comment type="caution">
    <text evidence="3">The sequence shown here is derived from an EMBL/GenBank/DDBJ whole genome shotgun (WGS) entry which is preliminary data.</text>
</comment>
<reference evidence="3 4" key="1">
    <citation type="submission" date="2022-10" db="EMBL/GenBank/DDBJ databases">
        <title>Sphingomonas sp.</title>
        <authorList>
            <person name="Jin C."/>
        </authorList>
    </citation>
    <scope>NUCLEOTIDE SEQUENCE [LARGE SCALE GENOMIC DNA]</scope>
    <source>
        <strain evidence="3 4">BN140010</strain>
    </source>
</reference>